<feature type="compositionally biased region" description="Gly residues" evidence="6">
    <location>
        <begin position="687"/>
        <end position="697"/>
    </location>
</feature>
<feature type="compositionally biased region" description="Basic and acidic residues" evidence="6">
    <location>
        <begin position="657"/>
        <end position="667"/>
    </location>
</feature>
<gene>
    <name evidence="10" type="ORF">SI7747_02002863</name>
</gene>
<feature type="domain" description="Nucleolar protein 10-like N-terminal" evidence="9">
    <location>
        <begin position="9"/>
        <end position="375"/>
    </location>
</feature>
<dbReference type="SMART" id="SM00320">
    <property type="entry name" value="WD40"/>
    <property type="match status" value="2"/>
</dbReference>
<feature type="region of interest" description="Disordered" evidence="6">
    <location>
        <begin position="543"/>
        <end position="711"/>
    </location>
</feature>
<feature type="compositionally biased region" description="Basic and acidic residues" evidence="6">
    <location>
        <begin position="591"/>
        <end position="602"/>
    </location>
</feature>
<keyword evidence="3" id="KW-0853">WD repeat</keyword>
<name>A0A7I8IGY4_SPIIN</name>
<evidence type="ECO:0000313" key="10">
    <source>
        <dbReference type="EMBL" id="CAA2616647.1"/>
    </source>
</evidence>
<reference evidence="10 11" key="1">
    <citation type="submission" date="2019-12" db="EMBL/GenBank/DDBJ databases">
        <authorList>
            <person name="Scholz U."/>
            <person name="Mascher M."/>
            <person name="Fiebig A."/>
        </authorList>
    </citation>
    <scope>NUCLEOTIDE SEQUENCE</scope>
</reference>
<dbReference type="Proteomes" id="UP001189122">
    <property type="component" value="Unassembled WGS sequence"/>
</dbReference>
<feature type="domain" description="Nucleolar protein 10-like second" evidence="8">
    <location>
        <begin position="378"/>
        <end position="426"/>
    </location>
</feature>
<dbReference type="InterPro" id="IPR036322">
    <property type="entry name" value="WD40_repeat_dom_sf"/>
</dbReference>
<keyword evidence="4" id="KW-0677">Repeat</keyword>
<feature type="region of interest" description="Disordered" evidence="6">
    <location>
        <begin position="474"/>
        <end position="493"/>
    </location>
</feature>
<dbReference type="FunFam" id="2.130.10.10:FF:000814">
    <property type="entry name" value="Embryo sac development arrest 7"/>
    <property type="match status" value="1"/>
</dbReference>
<evidence type="ECO:0000313" key="11">
    <source>
        <dbReference type="Proteomes" id="UP001189122"/>
    </source>
</evidence>
<dbReference type="EMBL" id="CACRZD030000002">
    <property type="protein sequence ID" value="CAA6656323.1"/>
    <property type="molecule type" value="Genomic_DNA"/>
</dbReference>
<sequence length="711" mass="79221">MASQCGGLKVLSHNGVKVYCITGHRYGATPIPTSKLKSLKKDEEFKRRLDVIHDLKFETATSRIKVTPDGEYVIASGIYPPAVKVYELKDMALKFERHLTSEIINFQVLCDDYSKIAFLCADRSVCLHAKYGSHYSLRIPRMGRDITYDCWSCDLICAASSPEVYRINLEQGRFLSSLKTQAPAVNTVTRSAIHGLLACGGEDGSVECFDLRVKSSVGRIDACMSAGGSIEEVTALQFNDDSGFCLAVGSSAGKVLIYDLRSSYPIREKDHKNDSAIVNIKWHQTLNSVKPKLISADCHIVNIWDPDTGDNLTSIQPSGEGSGNINDVCIFPRSGLMLFALDHSQIPSYFVPALGPAPKWIKDLDRTVDEEENAETMIFEDVKFVTEEELEKLNLGYLKSSNLVNPYLHGYIINLQQYKKARALANPFEYEEYIEKKKEEKLEAERAARITIKRKLPKVNRSYAASILHNPEAEEGDIDKDDASEKKKSSNKRKVVRTELLKDERFSAMFEDKDFEVDETSEEYISRHAHSLRNKKRPSLIEEHFEPVLEDEHEGDDGLSDSDAPAASASSDDLPNGEKPRARKASTKTPRLYEVKDERHAEAFLNRVSLAEEDALPLGERAARQERRAPGGAADVKLGPGGSREITFFSRSSKKGSSRDVQEDQREGKRRSVHPLGLKSDRSSFYGKGGRGGGGGRGRGRGRPAGEERMN</sequence>
<dbReference type="InterPro" id="IPR056551">
    <property type="entry name" value="Beta-prop_NOL10_N"/>
</dbReference>
<evidence type="ECO:0000256" key="3">
    <source>
        <dbReference type="ARBA" id="ARBA00022574"/>
    </source>
</evidence>
<feature type="compositionally biased region" description="Low complexity" evidence="6">
    <location>
        <begin position="561"/>
        <end position="574"/>
    </location>
</feature>
<protein>
    <submittedName>
        <fullName evidence="10">Uncharacterized protein</fullName>
    </submittedName>
</protein>
<dbReference type="AlphaFoldDB" id="A0A7I8IGY4"/>
<dbReference type="Pfam" id="PF23098">
    <property type="entry name" value="Beta-prop_NOL10_N"/>
    <property type="match status" value="1"/>
</dbReference>
<evidence type="ECO:0000259" key="8">
    <source>
        <dbReference type="Pfam" id="PF23097"/>
    </source>
</evidence>
<evidence type="ECO:0000256" key="4">
    <source>
        <dbReference type="ARBA" id="ARBA00022737"/>
    </source>
</evidence>
<feature type="domain" description="NUC153" evidence="7">
    <location>
        <begin position="503"/>
        <end position="529"/>
    </location>
</feature>
<dbReference type="GO" id="GO:0032040">
    <property type="term" value="C:small-subunit processome"/>
    <property type="evidence" value="ECO:0007669"/>
    <property type="project" value="TreeGrafter"/>
</dbReference>
<evidence type="ECO:0000256" key="1">
    <source>
        <dbReference type="ARBA" id="ARBA00004604"/>
    </source>
</evidence>
<keyword evidence="11" id="KW-1185">Reference proteome</keyword>
<dbReference type="InterPro" id="IPR015943">
    <property type="entry name" value="WD40/YVTN_repeat-like_dom_sf"/>
</dbReference>
<feature type="compositionally biased region" description="Acidic residues" evidence="6">
    <location>
        <begin position="548"/>
        <end position="560"/>
    </location>
</feature>
<dbReference type="InterPro" id="IPR012580">
    <property type="entry name" value="NUC153"/>
</dbReference>
<dbReference type="GO" id="GO:0000462">
    <property type="term" value="P:maturation of SSU-rRNA from tricistronic rRNA transcript (SSU-rRNA, 5.8S rRNA, LSU-rRNA)"/>
    <property type="evidence" value="ECO:0007669"/>
    <property type="project" value="TreeGrafter"/>
</dbReference>
<evidence type="ECO:0000259" key="9">
    <source>
        <dbReference type="Pfam" id="PF23098"/>
    </source>
</evidence>
<evidence type="ECO:0000256" key="6">
    <source>
        <dbReference type="SAM" id="MobiDB-lite"/>
    </source>
</evidence>
<dbReference type="Gene3D" id="2.130.10.10">
    <property type="entry name" value="YVTN repeat-like/Quinoprotein amine dehydrogenase"/>
    <property type="match status" value="1"/>
</dbReference>
<proteinExistence type="inferred from homology"/>
<comment type="subcellular location">
    <subcellularLocation>
        <location evidence="1">Nucleus</location>
        <location evidence="1">Nucleolus</location>
    </subcellularLocation>
</comment>
<dbReference type="Pfam" id="PF23097">
    <property type="entry name" value="NOL10_2nd"/>
    <property type="match status" value="1"/>
</dbReference>
<dbReference type="PANTHER" id="PTHR14927:SF0">
    <property type="entry name" value="NUCLEOLAR PROTEIN 10"/>
    <property type="match status" value="1"/>
</dbReference>
<dbReference type="InterPro" id="IPR056550">
    <property type="entry name" value="NOL10_2nd"/>
</dbReference>
<dbReference type="InterPro" id="IPR001680">
    <property type="entry name" value="WD40_rpt"/>
</dbReference>
<dbReference type="Pfam" id="PF08159">
    <property type="entry name" value="NUC153"/>
    <property type="match status" value="1"/>
</dbReference>
<keyword evidence="5" id="KW-0539">Nucleus</keyword>
<accession>A0A7I8IGY4</accession>
<evidence type="ECO:0000259" key="7">
    <source>
        <dbReference type="Pfam" id="PF08159"/>
    </source>
</evidence>
<evidence type="ECO:0000256" key="5">
    <source>
        <dbReference type="ARBA" id="ARBA00023242"/>
    </source>
</evidence>
<dbReference type="PANTHER" id="PTHR14927">
    <property type="entry name" value="NUCLEOLAR PROTEIN 10"/>
    <property type="match status" value="1"/>
</dbReference>
<dbReference type="SUPFAM" id="SSF50978">
    <property type="entry name" value="WD40 repeat-like"/>
    <property type="match status" value="1"/>
</dbReference>
<organism evidence="10">
    <name type="scientific">Spirodela intermedia</name>
    <name type="common">Intermediate duckweed</name>
    <dbReference type="NCBI Taxonomy" id="51605"/>
    <lineage>
        <taxon>Eukaryota</taxon>
        <taxon>Viridiplantae</taxon>
        <taxon>Streptophyta</taxon>
        <taxon>Embryophyta</taxon>
        <taxon>Tracheophyta</taxon>
        <taxon>Spermatophyta</taxon>
        <taxon>Magnoliopsida</taxon>
        <taxon>Liliopsida</taxon>
        <taxon>Araceae</taxon>
        <taxon>Lemnoideae</taxon>
        <taxon>Spirodela</taxon>
    </lineage>
</organism>
<comment type="similarity">
    <text evidence="2">Belongs to the WD repeat NOL10/ENP2 family.</text>
</comment>
<evidence type="ECO:0000256" key="2">
    <source>
        <dbReference type="ARBA" id="ARBA00005264"/>
    </source>
</evidence>
<dbReference type="GO" id="GO:0030686">
    <property type="term" value="C:90S preribosome"/>
    <property type="evidence" value="ECO:0007669"/>
    <property type="project" value="TreeGrafter"/>
</dbReference>
<dbReference type="InterPro" id="IPR040382">
    <property type="entry name" value="NOL10/Enp2"/>
</dbReference>
<dbReference type="EMBL" id="LR743589">
    <property type="protein sequence ID" value="CAA2616647.1"/>
    <property type="molecule type" value="Genomic_DNA"/>
</dbReference>